<keyword evidence="1" id="KW-1133">Transmembrane helix</keyword>
<feature type="transmembrane region" description="Helical" evidence="1">
    <location>
        <begin position="260"/>
        <end position="281"/>
    </location>
</feature>
<protein>
    <submittedName>
        <fullName evidence="3">Nucleoside recognition GATE domain-containing membrane protein YjiH</fullName>
    </submittedName>
</protein>
<gene>
    <name evidence="3" type="ORF">SAMN05444959_105181</name>
</gene>
<feature type="transmembrane region" description="Helical" evidence="1">
    <location>
        <begin position="183"/>
        <end position="202"/>
    </location>
</feature>
<feature type="transmembrane region" description="Helical" evidence="1">
    <location>
        <begin position="331"/>
        <end position="358"/>
    </location>
</feature>
<feature type="transmembrane region" description="Helical" evidence="1">
    <location>
        <begin position="364"/>
        <end position="385"/>
    </location>
</feature>
<feature type="transmembrane region" description="Helical" evidence="1">
    <location>
        <begin position="44"/>
        <end position="63"/>
    </location>
</feature>
<sequence length="389" mass="42337">MAQHARPAAIAFVLVLILYGALSPVVDGSWRRSWGDMVFSGFKILGLVATVAYLAGVAPAVITTPGMMPFLFEKLVMNLGLIVPIGAVGLSFLICYGLIEFCSVFLEPVMRRIWRTPGYSAVDAVASFVGSYSIGLLITNRMYLTRSYSFRQAVIIATGFSTISVTFMVVVAKVLGLLPIWNYYFWSTLIVTFAVTAITARIPPITWYDDSTETPQDDAVARHGYLKSAVDAALMRVEENPAFLRLLWENVKDGLKMTSVILPTGVSVGLLGLLLSAYTPVFDWLGLIFYPLLSLLQVPEAMVTAKAMAAALAEMFFPTGMLTDAPMMSRYLFGVTSVSGILFFAGSIPCILATEIPIRVPHLVLIWAIRVFLSIPLGVLAAHLAPIAM</sequence>
<dbReference type="Proteomes" id="UP000198307">
    <property type="component" value="Unassembled WGS sequence"/>
</dbReference>
<organism evidence="3 4">
    <name type="scientific">Paracoccus seriniphilus</name>
    <dbReference type="NCBI Taxonomy" id="184748"/>
    <lineage>
        <taxon>Bacteria</taxon>
        <taxon>Pseudomonadati</taxon>
        <taxon>Pseudomonadota</taxon>
        <taxon>Alphaproteobacteria</taxon>
        <taxon>Rhodobacterales</taxon>
        <taxon>Paracoccaceae</taxon>
        <taxon>Paracoccus</taxon>
    </lineage>
</organism>
<proteinExistence type="predicted"/>
<keyword evidence="4" id="KW-1185">Reference proteome</keyword>
<dbReference type="AlphaFoldDB" id="A0A239PTX3"/>
<feature type="domain" description="Nucleoside transporter/FeoB GTPase Gate" evidence="2">
    <location>
        <begin position="77"/>
        <end position="177"/>
    </location>
</feature>
<evidence type="ECO:0000313" key="4">
    <source>
        <dbReference type="Proteomes" id="UP000198307"/>
    </source>
</evidence>
<feature type="transmembrane region" description="Helical" evidence="1">
    <location>
        <begin position="75"/>
        <end position="99"/>
    </location>
</feature>
<evidence type="ECO:0000259" key="2">
    <source>
        <dbReference type="Pfam" id="PF07670"/>
    </source>
</evidence>
<dbReference type="InterPro" id="IPR011642">
    <property type="entry name" value="Gate_dom"/>
</dbReference>
<dbReference type="EMBL" id="FZQB01000005">
    <property type="protein sequence ID" value="SNT73735.1"/>
    <property type="molecule type" value="Genomic_DNA"/>
</dbReference>
<feature type="transmembrane region" description="Helical" evidence="1">
    <location>
        <begin position="119"/>
        <end position="138"/>
    </location>
</feature>
<name>A0A239PTX3_9RHOB</name>
<evidence type="ECO:0000256" key="1">
    <source>
        <dbReference type="SAM" id="Phobius"/>
    </source>
</evidence>
<keyword evidence="1" id="KW-0472">Membrane</keyword>
<keyword evidence="1" id="KW-0812">Transmembrane</keyword>
<reference evidence="3 4" key="1">
    <citation type="submission" date="2017-07" db="EMBL/GenBank/DDBJ databases">
        <authorList>
            <person name="Sun Z.S."/>
            <person name="Albrecht U."/>
            <person name="Echele G."/>
            <person name="Lee C.C."/>
        </authorList>
    </citation>
    <scope>NUCLEOTIDE SEQUENCE [LARGE SCALE GENOMIC DNA]</scope>
    <source>
        <strain evidence="3 4">DSM 14827</strain>
    </source>
</reference>
<feature type="transmembrane region" description="Helical" evidence="1">
    <location>
        <begin position="150"/>
        <end position="171"/>
    </location>
</feature>
<evidence type="ECO:0000313" key="3">
    <source>
        <dbReference type="EMBL" id="SNT73735.1"/>
    </source>
</evidence>
<dbReference type="Pfam" id="PF07670">
    <property type="entry name" value="Gate"/>
    <property type="match status" value="1"/>
</dbReference>
<accession>A0A239PTX3</accession>